<dbReference type="STRING" id="1365484.W6R947"/>
<evidence type="ECO:0000313" key="3">
    <source>
        <dbReference type="Proteomes" id="UP000030686"/>
    </source>
</evidence>
<organism evidence="2 3">
    <name type="scientific">Penicillium roqueforti (strain FM164)</name>
    <dbReference type="NCBI Taxonomy" id="1365484"/>
    <lineage>
        <taxon>Eukaryota</taxon>
        <taxon>Fungi</taxon>
        <taxon>Dikarya</taxon>
        <taxon>Ascomycota</taxon>
        <taxon>Pezizomycotina</taxon>
        <taxon>Eurotiomycetes</taxon>
        <taxon>Eurotiomycetidae</taxon>
        <taxon>Eurotiales</taxon>
        <taxon>Aspergillaceae</taxon>
        <taxon>Penicillium</taxon>
    </lineage>
</organism>
<dbReference type="EMBL" id="HG792025">
    <property type="protein sequence ID" value="CDM38367.1"/>
    <property type="molecule type" value="Genomic_DNA"/>
</dbReference>
<keyword evidence="3" id="KW-1185">Reference proteome</keyword>
<proteinExistence type="predicted"/>
<evidence type="ECO:0000313" key="2">
    <source>
        <dbReference type="EMBL" id="CDM38367.1"/>
    </source>
</evidence>
<dbReference type="Proteomes" id="UP000030686">
    <property type="component" value="Unassembled WGS sequence"/>
</dbReference>
<sequence length="269" mass="31434">MAEDILRNEGLPATTPRYRYQDAEQCVRCLELESKRYRKGQSSYIIFDHVDRRAFREDFDNKSADRLLQKAFLSYYFSSQTLILRVTVSSIHETSWGTFLEIFASWHRAQESRLVPGGSVEGTTRAKKPSCTWRPQGYPPNRDVKWPTVVVEAGWSETLKKLKEDASFWFHESNQQVQVMLTIRTTERGTITIEKWAVEGNSVKSVQKMWIVRNRNHDSEDHQISGSIQIPFQECYLRAKRNSETDFVMSHSDMLDIAQSVWHFMDELP</sequence>
<gene>
    <name evidence="2" type="ORF">PROQFM164_S11g000070</name>
</gene>
<protein>
    <submittedName>
        <fullName evidence="2">Uncharacterized protein</fullName>
    </submittedName>
</protein>
<dbReference type="OMA" id="RISIEHW"/>
<accession>W6R947</accession>
<name>W6R947_PENRF</name>
<feature type="region of interest" description="Disordered" evidence="1">
    <location>
        <begin position="117"/>
        <end position="136"/>
    </location>
</feature>
<evidence type="ECO:0000256" key="1">
    <source>
        <dbReference type="SAM" id="MobiDB-lite"/>
    </source>
</evidence>
<dbReference type="OrthoDB" id="76567at2759"/>
<dbReference type="AlphaFoldDB" id="W6R947"/>
<reference evidence="2" key="1">
    <citation type="journal article" date="2014" name="Nat. Commun.">
        <title>Multiple recent horizontal transfers of a large genomic region in cheese making fungi.</title>
        <authorList>
            <person name="Cheeseman K."/>
            <person name="Ropars J."/>
            <person name="Renault P."/>
            <person name="Dupont J."/>
            <person name="Gouzy J."/>
            <person name="Branca A."/>
            <person name="Abraham A.L."/>
            <person name="Ceppi M."/>
            <person name="Conseiller E."/>
            <person name="Debuchy R."/>
            <person name="Malagnac F."/>
            <person name="Goarin A."/>
            <person name="Silar P."/>
            <person name="Lacoste S."/>
            <person name="Sallet E."/>
            <person name="Bensimon A."/>
            <person name="Giraud T."/>
            <person name="Brygoo Y."/>
        </authorList>
    </citation>
    <scope>NUCLEOTIDE SEQUENCE [LARGE SCALE GENOMIC DNA]</scope>
    <source>
        <strain evidence="2">FM164</strain>
    </source>
</reference>